<feature type="compositionally biased region" description="Acidic residues" evidence="1">
    <location>
        <begin position="1934"/>
        <end position="1947"/>
    </location>
</feature>
<feature type="compositionally biased region" description="Low complexity" evidence="1">
    <location>
        <begin position="1948"/>
        <end position="1957"/>
    </location>
</feature>
<dbReference type="EMBL" id="PFWU01000051">
    <property type="protein sequence ID" value="PJA45062.1"/>
    <property type="molecule type" value="Genomic_DNA"/>
</dbReference>
<feature type="region of interest" description="Disordered" evidence="1">
    <location>
        <begin position="1934"/>
        <end position="1973"/>
    </location>
</feature>
<evidence type="ECO:0000256" key="1">
    <source>
        <dbReference type="SAM" id="MobiDB-lite"/>
    </source>
</evidence>
<protein>
    <submittedName>
        <fullName evidence="2">Uncharacterized protein</fullName>
    </submittedName>
</protein>
<evidence type="ECO:0000313" key="3">
    <source>
        <dbReference type="Proteomes" id="UP000229385"/>
    </source>
</evidence>
<name>A0A2M7XB23_9BACT</name>
<feature type="compositionally biased region" description="Polar residues" evidence="1">
    <location>
        <begin position="1959"/>
        <end position="1973"/>
    </location>
</feature>
<dbReference type="Proteomes" id="UP000229385">
    <property type="component" value="Unassembled WGS sequence"/>
</dbReference>
<sequence length="1973" mass="202781">MIRARLNIAIVLTTIASVMSMVFGVVQAAAPPNIITYQGRVLNSNSAPVSDASLTMKFLFYTASTGGTCLWSNSSSDCDSNTPASTTGRSVTLTSGLFTENLGDTGSSYASIPDTVFADNSAVYLEVIIAGETLTPRKQITAAPYALNAQRLDGIDSTGFLASDGDTGTGDYDLTGAELLGASPIVFEGGSNDGNTTTFAFTDPTGTNTITFKDGSGTVAFTSDISGTGLWEDGTNGVYEDDKAVIVGADALFTHADGAVGDLRVADDLEVVGDAFVDGTITVNDLSCTDCLDFTELSDTLSLDASTSIAMSGDEALTITNSGTGNIVANLASTGDFVIQDGGSPFFTFNDDQTVDFASSVSVSDALDFTFDSIASANGIDVSVDGLTTGKGVQVVSSSGSMTSGSLAVVGHSGTYTTTSTLSGATSAITRDLTMNAGGETLSVTGSVLYLSNTGTQTAGTLSDTSNVLSVQQSYTGAAAPVIRVVNEGAGAGLFIDQNGNASALNIDSESTSAHTLNLVGDVTTTGSILRIVGSDFTDDSGKALEIDVKETTETSDIFTIQTDYSSTNNNVFRIEADGEAFSDVGFTAGAFSTNYYDGSITSTGTMTIDSSGTVQLGVDDDFLPQLGAGDANLGATGTRWDTVFATNADFTGTLTVSDLSCTDCLNFTDFADAMSLDASTSIVQNSDEVLEFSNEGTGDTIIDLQSTGQFVVQNGGTNMVMFDRPATADAGVTTSIQEIEFTTPTDTSGTNTHSGLTVDLNIGNAVGGGNIARAIAIDALTGDAEVGVRGLYVGQLTGTSATETAIQVDSGWDAALWASGATPNIWIDDAAQLTIEDVTGNNILVLSDISSSANHTISIDSNTALAFDSNADSDVDITTATNQDLRIKSSGTGDIHFGIDADSNFNILGTAAPGVDMAVISNSGFPSTTGDVAGLNVTFGSSNARGAAIEVVPSFAGGATDALEYKALHIDSFSPTNAAGTDTVTGLLIDALVDPGSTISSSAITLNAGWDRKLFFNDGTNIIDVVNGGSITFRDQTNVLMTLTDDGTVGSLSIAHVNSPLNVPFTLTGGSSTGPDPGENVSITGGTNNTSSASGGDGGLVVITGGAATGDGSVNRDGGNVTIDGGDSSIGNGSGGDVDITGGTYGGGGPGTDGNVTLLSGGSPTAVSVDGGDIGLSAKDDLQISADDDFNLSITSASAVVSLFDNALYKTIFLGGNVNDGSDTISIATHATTPDQIAIGNNNSLTTITLTGGNDWSVTSGGVASFSIPNIGSYTNALCWDNSGVSQIQDCVGSVSADYAERYPSAANVEYGHIVVPGDEIVYTEDEWVGRRAIRQAVLSSEPYQGPVIGIASNNYGDFTSAGGNVLEEDNPIPIALVGRVPVKVTNENGSIEVGDYLTTSSTPGHAMRASKVGRVIGMALSDFDGVTGEVMIQVNNGWYLGDIIGTDGTSTVVTDNVVVSSIGSATADEETFDSYGLSLRGSAWNGSEAEAVEMMIANVVTDEETYRLSVTNSAETEVAYITNEGTMRIAGDMVIGGNLYPSDRGTPQTEKYIYYDGSSGPGGDFMRTNAKGWSTGSYDFAEMFPSSEQLVPGDVVVFSGNGEYVRRSTGVSEETLAGIVSTRPGFLAGENVEGAHPIALAGRVPTRVTLEGGEISVGDPLTSSSTTGAAMKAETAGMIVGYALEPYTGAGDDKILVYVNKGYWGGEAVDTAPGTTSGASGFASNATQNYIGLNMSGNIFMNSYSLLNVGGITGMGNSWEIQSNGTIRTEGLIKMLTDNYQGQPVETIAVTSPEAVITLSGTSELVQGTAEVRFEQVVPEYNDVISAIAPIYVVVTPNGPTNLYVAEKDQNHFLVKGFGGGDVEFDWTVTAYRKGFEPDEPEAVVEEEEPVVTESSGIEEEVIEEVVEEPEEELLEEEVVVEEVADEVIEEDVAPVELAVEEEPAPEASPESPELTQVDSTNQDEGGNSAE</sequence>
<gene>
    <name evidence="2" type="ORF">CO174_05155</name>
</gene>
<evidence type="ECO:0000313" key="2">
    <source>
        <dbReference type="EMBL" id="PJA45062.1"/>
    </source>
</evidence>
<organism evidence="2 3">
    <name type="scientific">Candidatus Uhrbacteria bacterium CG_4_9_14_3_um_filter_50_9</name>
    <dbReference type="NCBI Taxonomy" id="1975035"/>
    <lineage>
        <taxon>Bacteria</taxon>
        <taxon>Candidatus Uhriibacteriota</taxon>
    </lineage>
</organism>
<comment type="caution">
    <text evidence="2">The sequence shown here is derived from an EMBL/GenBank/DDBJ whole genome shotgun (WGS) entry which is preliminary data.</text>
</comment>
<accession>A0A2M7XB23</accession>
<reference evidence="3" key="1">
    <citation type="submission" date="2017-09" db="EMBL/GenBank/DDBJ databases">
        <title>Depth-based differentiation of microbial function through sediment-hosted aquifers and enrichment of novel symbionts in the deep terrestrial subsurface.</title>
        <authorList>
            <person name="Probst A.J."/>
            <person name="Ladd B."/>
            <person name="Jarett J.K."/>
            <person name="Geller-Mcgrath D.E."/>
            <person name="Sieber C.M.K."/>
            <person name="Emerson J.B."/>
            <person name="Anantharaman K."/>
            <person name="Thomas B.C."/>
            <person name="Malmstrom R."/>
            <person name="Stieglmeier M."/>
            <person name="Klingl A."/>
            <person name="Woyke T."/>
            <person name="Ryan C.M."/>
            <person name="Banfield J.F."/>
        </authorList>
    </citation>
    <scope>NUCLEOTIDE SEQUENCE [LARGE SCALE GENOMIC DNA]</scope>
</reference>
<proteinExistence type="predicted"/>